<dbReference type="GO" id="GO:0003676">
    <property type="term" value="F:nucleic acid binding"/>
    <property type="evidence" value="ECO:0007669"/>
    <property type="project" value="InterPro"/>
</dbReference>
<reference evidence="2" key="2">
    <citation type="journal article" date="2023" name="Microbiol Resour">
        <title>Decontamination and Annotation of the Draft Genome Sequence of the Oomycete Lagenidium giganteum ARSEF 373.</title>
        <authorList>
            <person name="Morgan W.R."/>
            <person name="Tartar A."/>
        </authorList>
    </citation>
    <scope>NUCLEOTIDE SEQUENCE</scope>
    <source>
        <strain evidence="2">ARSEF 373</strain>
    </source>
</reference>
<feature type="region of interest" description="Disordered" evidence="1">
    <location>
        <begin position="148"/>
        <end position="201"/>
    </location>
</feature>
<dbReference type="PANTHER" id="PTHR42648">
    <property type="entry name" value="TRANSPOSASE, PUTATIVE-RELATED"/>
    <property type="match status" value="1"/>
</dbReference>
<evidence type="ECO:0000313" key="2">
    <source>
        <dbReference type="EMBL" id="DAZ98995.1"/>
    </source>
</evidence>
<evidence type="ECO:0008006" key="4">
    <source>
        <dbReference type="Google" id="ProtNLM"/>
    </source>
</evidence>
<feature type="non-terminal residue" evidence="2">
    <location>
        <position position="245"/>
    </location>
</feature>
<evidence type="ECO:0000256" key="1">
    <source>
        <dbReference type="SAM" id="MobiDB-lite"/>
    </source>
</evidence>
<name>A0AAV2YY90_9STRA</name>
<comment type="caution">
    <text evidence="2">The sequence shown here is derived from an EMBL/GenBank/DDBJ whole genome shotgun (WGS) entry which is preliminary data.</text>
</comment>
<dbReference type="InterPro" id="IPR039537">
    <property type="entry name" value="Retrotran_Ty1/copia-like"/>
</dbReference>
<feature type="compositionally biased region" description="Acidic residues" evidence="1">
    <location>
        <begin position="172"/>
        <end position="181"/>
    </location>
</feature>
<accession>A0AAV2YY90</accession>
<sequence>MVQKPFKSSTAPGVKYKAFEVLHLDICGPMEQPSMGSSKYLLLVVDEFSGCMKEESDSAQHLMRYINAVEWQLKAKVKCVRHDGAKEFATHELDKFYGSKGIQQQVTVPRRFDIVTEDITDAVHHMNVDPSYDMIDHGTSRQAPETPLLLQGDEDMSATNKRKRSDPHDDREEIDQDEEVKCDDGDTSSSDTTRRFSRTRMEPIEWWKASANAVEVADAAELQTFQQAINAPDAAHWRKAIREEL</sequence>
<dbReference type="InterPro" id="IPR036397">
    <property type="entry name" value="RNaseH_sf"/>
</dbReference>
<reference evidence="2" key="1">
    <citation type="submission" date="2022-11" db="EMBL/GenBank/DDBJ databases">
        <authorList>
            <person name="Morgan W.R."/>
            <person name="Tartar A."/>
        </authorList>
    </citation>
    <scope>NUCLEOTIDE SEQUENCE</scope>
    <source>
        <strain evidence="2">ARSEF 373</strain>
    </source>
</reference>
<dbReference type="EMBL" id="DAKRPA010000092">
    <property type="protein sequence ID" value="DAZ98995.1"/>
    <property type="molecule type" value="Genomic_DNA"/>
</dbReference>
<dbReference type="AlphaFoldDB" id="A0AAV2YY90"/>
<dbReference type="InterPro" id="IPR012337">
    <property type="entry name" value="RNaseH-like_sf"/>
</dbReference>
<dbReference type="Proteomes" id="UP001146120">
    <property type="component" value="Unassembled WGS sequence"/>
</dbReference>
<dbReference type="SUPFAM" id="SSF53098">
    <property type="entry name" value="Ribonuclease H-like"/>
    <property type="match status" value="1"/>
</dbReference>
<dbReference type="Gene3D" id="3.30.420.10">
    <property type="entry name" value="Ribonuclease H-like superfamily/Ribonuclease H"/>
    <property type="match status" value="1"/>
</dbReference>
<protein>
    <recommendedName>
        <fullName evidence="4">Integrase catalytic domain-containing protein</fullName>
    </recommendedName>
</protein>
<evidence type="ECO:0000313" key="3">
    <source>
        <dbReference type="Proteomes" id="UP001146120"/>
    </source>
</evidence>
<organism evidence="2 3">
    <name type="scientific">Lagenidium giganteum</name>
    <dbReference type="NCBI Taxonomy" id="4803"/>
    <lineage>
        <taxon>Eukaryota</taxon>
        <taxon>Sar</taxon>
        <taxon>Stramenopiles</taxon>
        <taxon>Oomycota</taxon>
        <taxon>Peronosporomycetes</taxon>
        <taxon>Pythiales</taxon>
        <taxon>Pythiaceae</taxon>
    </lineage>
</organism>
<gene>
    <name evidence="2" type="ORF">N0F65_011250</name>
</gene>
<dbReference type="PANTHER" id="PTHR42648:SF28">
    <property type="entry name" value="TRANSPOSON-ENCODED PROTEIN WITH RIBONUCLEASE H-LIKE AND RETROVIRUS ZINC FINGER-LIKE DOMAINS"/>
    <property type="match status" value="1"/>
</dbReference>
<keyword evidence="3" id="KW-1185">Reference proteome</keyword>
<proteinExistence type="predicted"/>